<dbReference type="RefSeq" id="WP_022943607.1">
    <property type="nucleotide sequence ID" value="NZ_CP023396.1"/>
</dbReference>
<dbReference type="OrthoDB" id="8685152at2"/>
<dbReference type="EMBL" id="JXXZ01000003">
    <property type="protein sequence ID" value="KJZ01448.1"/>
    <property type="molecule type" value="Genomic_DNA"/>
</dbReference>
<sequence>MAIISCPQCQKSISDKHQSCPHCNIALEQMNEQDQRRLAARTKLQKQQGLMNQSFIALIFFLGGFLVLYWQQPEPGSWQQNACYGAIVLGFIWYLINRVRLVFLKRKKL</sequence>
<name>A0A0F4PTS7_9GAMM</name>
<dbReference type="Proteomes" id="UP000033664">
    <property type="component" value="Unassembled WGS sequence"/>
</dbReference>
<feature type="transmembrane region" description="Helical" evidence="1">
    <location>
        <begin position="50"/>
        <end position="70"/>
    </location>
</feature>
<dbReference type="eggNOG" id="ENOG503315X">
    <property type="taxonomic scope" value="Bacteria"/>
</dbReference>
<evidence type="ECO:0000313" key="3">
    <source>
        <dbReference type="EMBL" id="TMP88117.1"/>
    </source>
</evidence>
<reference evidence="2" key="1">
    <citation type="journal article" date="2015" name="BMC Genomics">
        <title>Genome mining reveals unlocked bioactive potential of marine Gram-negative bacteria.</title>
        <authorList>
            <person name="Machado H."/>
            <person name="Sonnenschein E.C."/>
            <person name="Melchiorsen J."/>
            <person name="Gram L."/>
        </authorList>
    </citation>
    <scope>NUCLEOTIDE SEQUENCE [LARGE SCALE GENOMIC DNA]</scope>
    <source>
        <strain evidence="2">S3137</strain>
    </source>
</reference>
<keyword evidence="1" id="KW-1133">Transmembrane helix</keyword>
<reference evidence="3" key="4">
    <citation type="submission" date="2019-09" db="EMBL/GenBank/DDBJ databases">
        <title>Co-occurence of chitin degradation, pigmentation and bioactivity in marine Pseudoalteromonas.</title>
        <authorList>
            <person name="Sonnenschein E.C."/>
            <person name="Bech P.K."/>
        </authorList>
    </citation>
    <scope>NUCLEOTIDE SEQUENCE</scope>
    <source>
        <strain evidence="3">S2897</strain>
    </source>
</reference>
<evidence type="ECO:0008006" key="6">
    <source>
        <dbReference type="Google" id="ProtNLM"/>
    </source>
</evidence>
<proteinExistence type="predicted"/>
<keyword evidence="1" id="KW-0472">Membrane</keyword>
<evidence type="ECO:0000313" key="5">
    <source>
        <dbReference type="Proteomes" id="UP000305874"/>
    </source>
</evidence>
<dbReference type="PATRIC" id="fig|151081.8.peg.843"/>
<feature type="transmembrane region" description="Helical" evidence="1">
    <location>
        <begin position="82"/>
        <end position="103"/>
    </location>
</feature>
<organism evidence="2 4">
    <name type="scientific">Pseudoalteromonas ruthenica</name>
    <dbReference type="NCBI Taxonomy" id="151081"/>
    <lineage>
        <taxon>Bacteria</taxon>
        <taxon>Pseudomonadati</taxon>
        <taxon>Pseudomonadota</taxon>
        <taxon>Gammaproteobacteria</taxon>
        <taxon>Alteromonadales</taxon>
        <taxon>Pseudoalteromonadaceae</taxon>
        <taxon>Pseudoalteromonas</taxon>
    </lineage>
</organism>
<dbReference type="GeneID" id="58227654"/>
<dbReference type="Proteomes" id="UP000305874">
    <property type="component" value="Unassembled WGS sequence"/>
</dbReference>
<keyword evidence="4" id="KW-1185">Reference proteome</keyword>
<reference evidence="5" key="3">
    <citation type="submission" date="2019-06" db="EMBL/GenBank/DDBJ databases">
        <title>Co-occurence of chitin degradation, pigmentation and bioactivity in marine Pseudoalteromonas.</title>
        <authorList>
            <person name="Sonnenschein E.C."/>
            <person name="Bech P.K."/>
        </authorList>
    </citation>
    <scope>NUCLEOTIDE SEQUENCE [LARGE SCALE GENOMIC DNA]</scope>
    <source>
        <strain evidence="5">S2897</strain>
    </source>
</reference>
<protein>
    <recommendedName>
        <fullName evidence="6">Zinc ribbon domain-containing protein</fullName>
    </recommendedName>
</protein>
<reference evidence="3 5" key="2">
    <citation type="submission" date="2017-12" db="EMBL/GenBank/DDBJ databases">
        <authorList>
            <person name="Paulsen S."/>
            <person name="Gram L.K."/>
        </authorList>
    </citation>
    <scope>NUCLEOTIDE SEQUENCE [LARGE SCALE GENOMIC DNA]</scope>
    <source>
        <strain evidence="3 5">S2897</strain>
    </source>
</reference>
<evidence type="ECO:0000313" key="4">
    <source>
        <dbReference type="Proteomes" id="UP000033664"/>
    </source>
</evidence>
<accession>A0A0F4PTS7</accession>
<dbReference type="STRING" id="151081.TW72_04030"/>
<evidence type="ECO:0000313" key="2">
    <source>
        <dbReference type="EMBL" id="KJZ01448.1"/>
    </source>
</evidence>
<dbReference type="EMBL" id="PNCG01000002">
    <property type="protein sequence ID" value="TMP88117.1"/>
    <property type="molecule type" value="Genomic_DNA"/>
</dbReference>
<dbReference type="AlphaFoldDB" id="A0A0F4PTS7"/>
<gene>
    <name evidence="3" type="ORF">CWC05_01365</name>
    <name evidence="2" type="ORF">TW72_04030</name>
</gene>
<evidence type="ECO:0000256" key="1">
    <source>
        <dbReference type="SAM" id="Phobius"/>
    </source>
</evidence>
<comment type="caution">
    <text evidence="2">The sequence shown here is derived from an EMBL/GenBank/DDBJ whole genome shotgun (WGS) entry which is preliminary data.</text>
</comment>
<keyword evidence="1" id="KW-0812">Transmembrane</keyword>